<dbReference type="EMBL" id="DSYQ01000004">
    <property type="protein sequence ID" value="HGT70863.1"/>
    <property type="molecule type" value="Genomic_DNA"/>
</dbReference>
<name>A0A7C4R5Y3_UNCC3</name>
<evidence type="ECO:0000313" key="1">
    <source>
        <dbReference type="EMBL" id="HGT70863.1"/>
    </source>
</evidence>
<sequence>MITQRTLKIDKKKTLNEIIQGIKAFQRRVVVAEVCSYKLSRYPHYVIGRIKNTWEYPVNGEYFVIFHGRNKNYATRTDAYGSLCPRIKEIRSLRPSGKESGKPKDIPNTVFGIFGDKIGMQSNVLYVCVSSCGIEAASVIYEKTKTTEVFFDYIGKMSLDMVLL</sequence>
<reference evidence="1" key="1">
    <citation type="journal article" date="2020" name="mSystems">
        <title>Genome- and Community-Level Interaction Insights into Carbon Utilization and Element Cycling Functions of Hydrothermarchaeota in Hydrothermal Sediment.</title>
        <authorList>
            <person name="Zhou Z."/>
            <person name="Liu Y."/>
            <person name="Xu W."/>
            <person name="Pan J."/>
            <person name="Luo Z.H."/>
            <person name="Li M."/>
        </authorList>
    </citation>
    <scope>NUCLEOTIDE SEQUENCE [LARGE SCALE GENOMIC DNA]</scope>
    <source>
        <strain evidence="1">SpSt-579</strain>
    </source>
</reference>
<gene>
    <name evidence="1" type="ORF">ENT43_01220</name>
</gene>
<proteinExistence type="predicted"/>
<comment type="caution">
    <text evidence="1">The sequence shown here is derived from an EMBL/GenBank/DDBJ whole genome shotgun (WGS) entry which is preliminary data.</text>
</comment>
<organism evidence="1">
    <name type="scientific">candidate division CPR3 bacterium</name>
    <dbReference type="NCBI Taxonomy" id="2268181"/>
    <lineage>
        <taxon>Bacteria</taxon>
        <taxon>Bacteria division CPR3</taxon>
    </lineage>
</organism>
<protein>
    <submittedName>
        <fullName evidence="1">Uncharacterized protein</fullName>
    </submittedName>
</protein>
<accession>A0A7C4R5Y3</accession>
<dbReference type="AlphaFoldDB" id="A0A7C4R5Y3"/>